<dbReference type="GO" id="GO:0006086">
    <property type="term" value="P:pyruvate decarboxylation to acetyl-CoA"/>
    <property type="evidence" value="ECO:0007669"/>
    <property type="project" value="TreeGrafter"/>
</dbReference>
<dbReference type="Pfam" id="PF21184">
    <property type="entry name" value="HAT1_C_fung"/>
    <property type="match status" value="1"/>
</dbReference>
<dbReference type="GO" id="GO:0042393">
    <property type="term" value="F:histone binding"/>
    <property type="evidence" value="ECO:0007669"/>
    <property type="project" value="InterPro"/>
</dbReference>
<dbReference type="FunFam" id="3.40.50.970:FF:000013">
    <property type="entry name" value="Pyruvate dehydrogenase E1 component subunit alpha"/>
    <property type="match status" value="1"/>
</dbReference>
<dbReference type="Pfam" id="PF00676">
    <property type="entry name" value="E1_dh"/>
    <property type="match status" value="1"/>
</dbReference>
<evidence type="ECO:0000313" key="9">
    <source>
        <dbReference type="EMBL" id="POS84286.1"/>
    </source>
</evidence>
<protein>
    <recommendedName>
        <fullName evidence="3">Histone acetyltransferase type B catalytic subunit</fullName>
        <ecNumber evidence="2">1.2.4.1</ecNumber>
    </recommendedName>
    <alternativeName>
        <fullName evidence="6">Pyruvate dehydrogenase E1 component subunit alpha, mitochondrial</fullName>
    </alternativeName>
</protein>
<keyword evidence="10" id="KW-1185">Reference proteome</keyword>
<accession>A0A2S4PQI4</accession>
<evidence type="ECO:0000256" key="6">
    <source>
        <dbReference type="ARBA" id="ARBA00072290"/>
    </source>
</evidence>
<reference evidence="9 10" key="1">
    <citation type="submission" date="2017-10" db="EMBL/GenBank/DDBJ databases">
        <title>Development of genomic resources for the powdery mildew, Erysiphe pulchra.</title>
        <authorList>
            <person name="Wadl P.A."/>
            <person name="Mack B.M."/>
            <person name="Moore G."/>
            <person name="Beltz S.B."/>
        </authorList>
    </citation>
    <scope>NUCLEOTIDE SEQUENCE [LARGE SCALE GENOMIC DNA]</scope>
    <source>
        <strain evidence="9">Cflorida</strain>
    </source>
</reference>
<evidence type="ECO:0000259" key="8">
    <source>
        <dbReference type="Pfam" id="PF10394"/>
    </source>
</evidence>
<dbReference type="CDD" id="cd02000">
    <property type="entry name" value="TPP_E1_PDC_ADC_BCADC"/>
    <property type="match status" value="1"/>
</dbReference>
<dbReference type="PANTHER" id="PTHR11516:SF60">
    <property type="entry name" value="PYRUVATE DEHYDROGENASE E1 COMPONENT SUBUNIT ALPHA"/>
    <property type="match status" value="1"/>
</dbReference>
<evidence type="ECO:0000256" key="2">
    <source>
        <dbReference type="ARBA" id="ARBA00012281"/>
    </source>
</evidence>
<sequence length="821" mass="92938">MDDSLVEWSTNSNNAIQVSLVIPNEGGPKAIHSFRPKITSSLFGDEETISGYQGLKINLRFHACDMRPGLKISFSKKMRPVGEEAPTDLKEIFENHLPRNSFEKSSVFDAAIQNPSFSTWKPPGELWKTIQSGNRTFEVWKGNLADLSIQQMLKRIQILVSFLIEGGTPIDLKEPEWSLQRWTVFFLYQKQVFEPKISPYIFMGYSTVYQYFFVQPINKGTLSESHKIALPLPIIQFSSLPCRSRISQFIILPPFHGKGNGSIFYNAIFDYYLKESRTIEITVEDPNEAFDDLRDLNDLARLRMIPEFMKLKLNSSAVISKTARIPGDIFDSTESENIRKSVKIAPRQFSRLVEMQLLSSLPEDLRSDNISENFSSRENLAAKDKKYEYRLWKLLVKARLFHHNRDALIQLDFSERIEKLDQTLWNVERDYERLKMFSSCVRTNGVARLRIIRAPSSLISRRAVTTNAASSHAEDVPKEDDKPFKVTLSDESFETYEFENPSFTIETTKNELKEMLYNMLTVRRMELSADRLYKEKKIRGFCHLSTGQEAVAVGIEHALKPGDDVITAYRCHGFAYMRGATIKSVIGELLGRREGIAYGKGGSMHMFTNGFYGGNGIVGAQVPVGAGLAFAHKYKGNANCTVSLYGDGASNQGQVFEAFNMAKLWNLPVLFGCENNKYGMGTSIQRSSALTEFYKRGQYIPGIKVNGMNVLAVKAAVAHGRAWAAAGNGPIVYEYVTYRYGGHSMSDPGTTYRTREEIQLMRSTQDPIAGLKHKLIEWGAFSEAQIKEIELEVRENVDREVSVAEKMDAPEAIPKILFEDI</sequence>
<dbReference type="EMBL" id="PEDP01001087">
    <property type="protein sequence ID" value="POS84286.1"/>
    <property type="molecule type" value="Genomic_DNA"/>
</dbReference>
<evidence type="ECO:0000256" key="4">
    <source>
        <dbReference type="ARBA" id="ARBA00023002"/>
    </source>
</evidence>
<dbReference type="Gene3D" id="1.10.10.390">
    <property type="match status" value="1"/>
</dbReference>
<dbReference type="InterPro" id="IPR050642">
    <property type="entry name" value="PDH_E1_Alpha_Subunit"/>
</dbReference>
<feature type="non-terminal residue" evidence="9">
    <location>
        <position position="821"/>
    </location>
</feature>
<proteinExistence type="predicted"/>
<evidence type="ECO:0000259" key="7">
    <source>
        <dbReference type="Pfam" id="PF00676"/>
    </source>
</evidence>
<evidence type="ECO:0000256" key="1">
    <source>
        <dbReference type="ARBA" id="ARBA00001964"/>
    </source>
</evidence>
<gene>
    <name evidence="9" type="ORF">EPUL_003393</name>
</gene>
<dbReference type="STRING" id="225359.A0A2S4PQI4"/>
<dbReference type="AlphaFoldDB" id="A0A2S4PQI4"/>
<dbReference type="InterPro" id="IPR016181">
    <property type="entry name" value="Acyl_CoA_acyltransferase"/>
</dbReference>
<comment type="caution">
    <text evidence="9">The sequence shown here is derived from an EMBL/GenBank/DDBJ whole genome shotgun (WGS) entry which is preliminary data.</text>
</comment>
<dbReference type="InterPro" id="IPR013523">
    <property type="entry name" value="Hist_AcTrfase_HAT1_C"/>
</dbReference>
<dbReference type="InterPro" id="IPR029061">
    <property type="entry name" value="THDP-binding"/>
</dbReference>
<dbReference type="Proteomes" id="UP000237438">
    <property type="component" value="Unassembled WGS sequence"/>
</dbReference>
<dbReference type="GO" id="GO:0006325">
    <property type="term" value="P:chromatin organization"/>
    <property type="evidence" value="ECO:0007669"/>
    <property type="project" value="InterPro"/>
</dbReference>
<dbReference type="InterPro" id="IPR037113">
    <property type="entry name" value="Hat1_N_sf"/>
</dbReference>
<dbReference type="OrthoDB" id="10253098at2759"/>
<name>A0A2S4PQI4_9PEZI</name>
<evidence type="ECO:0000313" key="10">
    <source>
        <dbReference type="Proteomes" id="UP000237438"/>
    </source>
</evidence>
<feature type="domain" description="Dehydrogenase E1 component" evidence="7">
    <location>
        <begin position="518"/>
        <end position="811"/>
    </location>
</feature>
<dbReference type="Gene3D" id="3.40.50.970">
    <property type="match status" value="1"/>
</dbReference>
<dbReference type="InterPro" id="IPR001017">
    <property type="entry name" value="DH_E1"/>
</dbReference>
<evidence type="ECO:0000256" key="3">
    <source>
        <dbReference type="ARBA" id="ARBA00021268"/>
    </source>
</evidence>
<dbReference type="InterPro" id="IPR019467">
    <property type="entry name" value="Hat1_N"/>
</dbReference>
<dbReference type="Gene3D" id="3.40.630.30">
    <property type="match status" value="1"/>
</dbReference>
<organism evidence="9 10">
    <name type="scientific">Erysiphe pulchra</name>
    <dbReference type="NCBI Taxonomy" id="225359"/>
    <lineage>
        <taxon>Eukaryota</taxon>
        <taxon>Fungi</taxon>
        <taxon>Dikarya</taxon>
        <taxon>Ascomycota</taxon>
        <taxon>Pezizomycotina</taxon>
        <taxon>Leotiomycetes</taxon>
        <taxon>Erysiphales</taxon>
        <taxon>Erysiphaceae</taxon>
        <taxon>Erysiphe</taxon>
    </lineage>
</organism>
<keyword evidence="4" id="KW-0560">Oxidoreductase</keyword>
<dbReference type="SUPFAM" id="SSF55729">
    <property type="entry name" value="Acyl-CoA N-acyltransferases (Nat)"/>
    <property type="match status" value="1"/>
</dbReference>
<feature type="domain" description="Histone acetyl transferase HAT1 N-terminal" evidence="8">
    <location>
        <begin position="8"/>
        <end position="165"/>
    </location>
</feature>
<dbReference type="SUPFAM" id="SSF52518">
    <property type="entry name" value="Thiamin diphosphate-binding fold (THDP-binding)"/>
    <property type="match status" value="1"/>
</dbReference>
<keyword evidence="9" id="KW-0670">Pyruvate</keyword>
<dbReference type="EC" id="1.2.4.1" evidence="2"/>
<keyword evidence="5" id="KW-0786">Thiamine pyrophosphate</keyword>
<dbReference type="Pfam" id="PF10394">
    <property type="entry name" value="Hat1_N"/>
    <property type="match status" value="1"/>
</dbReference>
<dbReference type="PANTHER" id="PTHR11516">
    <property type="entry name" value="PYRUVATE DEHYDROGENASE E1 COMPONENT, ALPHA SUBUNIT BACTERIAL AND ORGANELLAR"/>
    <property type="match status" value="1"/>
</dbReference>
<dbReference type="Gene3D" id="3.90.360.10">
    <property type="entry name" value="Histone acetyl transferase 1 (HAT1), N-terminal domain"/>
    <property type="match status" value="1"/>
</dbReference>
<dbReference type="GO" id="GO:0004739">
    <property type="term" value="F:pyruvate dehydrogenase (acetyl-transferring) activity"/>
    <property type="evidence" value="ECO:0007669"/>
    <property type="project" value="UniProtKB-EC"/>
</dbReference>
<comment type="cofactor">
    <cofactor evidence="1">
        <name>thiamine diphosphate</name>
        <dbReference type="ChEBI" id="CHEBI:58937"/>
    </cofactor>
</comment>
<evidence type="ECO:0000256" key="5">
    <source>
        <dbReference type="ARBA" id="ARBA00023052"/>
    </source>
</evidence>